<feature type="transmembrane region" description="Helical" evidence="2">
    <location>
        <begin position="193"/>
        <end position="211"/>
    </location>
</feature>
<organism evidence="3 4">
    <name type="scientific">Tetrabaena socialis</name>
    <dbReference type="NCBI Taxonomy" id="47790"/>
    <lineage>
        <taxon>Eukaryota</taxon>
        <taxon>Viridiplantae</taxon>
        <taxon>Chlorophyta</taxon>
        <taxon>core chlorophytes</taxon>
        <taxon>Chlorophyceae</taxon>
        <taxon>CS clade</taxon>
        <taxon>Chlamydomonadales</taxon>
        <taxon>Tetrabaenaceae</taxon>
        <taxon>Tetrabaena</taxon>
    </lineage>
</organism>
<keyword evidence="4" id="KW-1185">Reference proteome</keyword>
<feature type="transmembrane region" description="Helical" evidence="2">
    <location>
        <begin position="223"/>
        <end position="243"/>
    </location>
</feature>
<evidence type="ECO:0000313" key="4">
    <source>
        <dbReference type="Proteomes" id="UP000236333"/>
    </source>
</evidence>
<reference evidence="3 4" key="1">
    <citation type="journal article" date="2017" name="Mol. Biol. Evol.">
        <title>The 4-celled Tetrabaena socialis nuclear genome reveals the essential components for genetic control of cell number at the origin of multicellularity in the volvocine lineage.</title>
        <authorList>
            <person name="Featherston J."/>
            <person name="Arakaki Y."/>
            <person name="Hanschen E.R."/>
            <person name="Ferris P.J."/>
            <person name="Michod R.E."/>
            <person name="Olson B.J.S.C."/>
            <person name="Nozaki H."/>
            <person name="Durand P.M."/>
        </authorList>
    </citation>
    <scope>NUCLEOTIDE SEQUENCE [LARGE SCALE GENOMIC DNA]</scope>
    <source>
        <strain evidence="3 4">NIES-571</strain>
    </source>
</reference>
<protein>
    <submittedName>
        <fullName evidence="3">Uncharacterized protein</fullName>
    </submittedName>
</protein>
<name>A0A2J8AHA8_9CHLO</name>
<accession>A0A2J8AHA8</accession>
<evidence type="ECO:0000256" key="2">
    <source>
        <dbReference type="SAM" id="Phobius"/>
    </source>
</evidence>
<feature type="transmembrane region" description="Helical" evidence="2">
    <location>
        <begin position="111"/>
        <end position="134"/>
    </location>
</feature>
<proteinExistence type="predicted"/>
<feature type="transmembrane region" description="Helical" evidence="2">
    <location>
        <begin position="140"/>
        <end position="159"/>
    </location>
</feature>
<keyword evidence="2" id="KW-1133">Transmembrane helix</keyword>
<comment type="caution">
    <text evidence="3">The sequence shown here is derived from an EMBL/GenBank/DDBJ whole genome shotgun (WGS) entry which is preliminary data.</text>
</comment>
<feature type="compositionally biased region" description="Gly residues" evidence="1">
    <location>
        <begin position="18"/>
        <end position="34"/>
    </location>
</feature>
<gene>
    <name evidence="3" type="ORF">TSOC_001195</name>
</gene>
<sequence>MASGYAPGEAAETAPGAIPGGSTPGGSTPGGGGMVLDDKQSKRIAEGVNEEYHDPYDDWSSRDTLLAFIPLIMAFALQDGAFRVGLVIALSAAGFLLVMRTVAWDSRYKKVWPIVELISVPLFAILLGLSYVNFYQVNKWFPTIALLTFWLTFVISLAWRRPFTAHYARYPKFDRGGSLLWRHTPNWRRTSDIATAGWIVAITVVVCLTLIPELTGNHRGRNALNIIFNYIVPAIGGLAALLFQQMLGNRYRSSTVRNLDSYFGRSHISQVPGTGTMGAMRETYPAGPTEAAAPATV</sequence>
<keyword evidence="2" id="KW-0472">Membrane</keyword>
<dbReference type="OrthoDB" id="523032at2759"/>
<feature type="compositionally biased region" description="Low complexity" evidence="1">
    <location>
        <begin position="1"/>
        <end position="17"/>
    </location>
</feature>
<dbReference type="Proteomes" id="UP000236333">
    <property type="component" value="Unassembled WGS sequence"/>
</dbReference>
<feature type="region of interest" description="Disordered" evidence="1">
    <location>
        <begin position="1"/>
        <end position="36"/>
    </location>
</feature>
<dbReference type="EMBL" id="PGGS01000019">
    <property type="protein sequence ID" value="PNH11899.1"/>
    <property type="molecule type" value="Genomic_DNA"/>
</dbReference>
<dbReference type="AlphaFoldDB" id="A0A2J8AHA8"/>
<feature type="transmembrane region" description="Helical" evidence="2">
    <location>
        <begin position="80"/>
        <end position="99"/>
    </location>
</feature>
<keyword evidence="2" id="KW-0812">Transmembrane</keyword>
<evidence type="ECO:0000313" key="3">
    <source>
        <dbReference type="EMBL" id="PNH11899.1"/>
    </source>
</evidence>
<evidence type="ECO:0000256" key="1">
    <source>
        <dbReference type="SAM" id="MobiDB-lite"/>
    </source>
</evidence>